<proteinExistence type="predicted"/>
<gene>
    <name evidence="1" type="ORF">R1sor_014067</name>
</gene>
<evidence type="ECO:0000313" key="1">
    <source>
        <dbReference type="EMBL" id="KAL3687758.1"/>
    </source>
</evidence>
<name>A0ABD3H8Y5_9MARC</name>
<protein>
    <submittedName>
        <fullName evidence="1">Uncharacterized protein</fullName>
    </submittedName>
</protein>
<sequence>MACFSCKRKWKGKLSDLLEDVEEGELMAPIPFTSPPKQFGKKSGASASIGVKNERIVENADMRHSWFAWFVWLGMEAYRKLCIDPDQFGFDIPSVEVEERVRNLVYGVLGKFVDNYDTWLKSP</sequence>
<comment type="caution">
    <text evidence="1">The sequence shown here is derived from an EMBL/GenBank/DDBJ whole genome shotgun (WGS) entry which is preliminary data.</text>
</comment>
<dbReference type="EMBL" id="JBJQOH010000004">
    <property type="protein sequence ID" value="KAL3687758.1"/>
    <property type="molecule type" value="Genomic_DNA"/>
</dbReference>
<keyword evidence="2" id="KW-1185">Reference proteome</keyword>
<organism evidence="1 2">
    <name type="scientific">Riccia sorocarpa</name>
    <dbReference type="NCBI Taxonomy" id="122646"/>
    <lineage>
        <taxon>Eukaryota</taxon>
        <taxon>Viridiplantae</taxon>
        <taxon>Streptophyta</taxon>
        <taxon>Embryophyta</taxon>
        <taxon>Marchantiophyta</taxon>
        <taxon>Marchantiopsida</taxon>
        <taxon>Marchantiidae</taxon>
        <taxon>Marchantiales</taxon>
        <taxon>Ricciaceae</taxon>
        <taxon>Riccia</taxon>
    </lineage>
</organism>
<evidence type="ECO:0000313" key="2">
    <source>
        <dbReference type="Proteomes" id="UP001633002"/>
    </source>
</evidence>
<dbReference type="AlphaFoldDB" id="A0ABD3H8Y5"/>
<accession>A0ABD3H8Y5</accession>
<dbReference type="Proteomes" id="UP001633002">
    <property type="component" value="Unassembled WGS sequence"/>
</dbReference>
<reference evidence="1 2" key="1">
    <citation type="submission" date="2024-09" db="EMBL/GenBank/DDBJ databases">
        <title>Chromosome-scale assembly of Riccia sorocarpa.</title>
        <authorList>
            <person name="Paukszto L."/>
        </authorList>
    </citation>
    <scope>NUCLEOTIDE SEQUENCE [LARGE SCALE GENOMIC DNA]</scope>
    <source>
        <strain evidence="1">LP-2024</strain>
        <tissue evidence="1">Aerial parts of the thallus</tissue>
    </source>
</reference>